<feature type="domain" description="Endonuclease/exonuclease/phosphatase" evidence="1">
    <location>
        <begin position="13"/>
        <end position="80"/>
    </location>
</feature>
<evidence type="ECO:0000313" key="2">
    <source>
        <dbReference type="EMBL" id="GBN09073.1"/>
    </source>
</evidence>
<dbReference type="Gene3D" id="3.60.10.10">
    <property type="entry name" value="Endonuclease/exonuclease/phosphatase"/>
    <property type="match status" value="1"/>
</dbReference>
<keyword evidence="3" id="KW-1185">Reference proteome</keyword>
<proteinExistence type="predicted"/>
<comment type="caution">
    <text evidence="2">The sequence shown here is derived from an EMBL/GenBank/DDBJ whole genome shotgun (WGS) entry which is preliminary data.</text>
</comment>
<dbReference type="AlphaFoldDB" id="A0A4Y2L5H4"/>
<dbReference type="InterPro" id="IPR036691">
    <property type="entry name" value="Endo/exonu/phosph_ase_sf"/>
</dbReference>
<protein>
    <recommendedName>
        <fullName evidence="1">Endonuclease/exonuclease/phosphatase domain-containing protein</fullName>
    </recommendedName>
</protein>
<evidence type="ECO:0000313" key="3">
    <source>
        <dbReference type="Proteomes" id="UP000499080"/>
    </source>
</evidence>
<accession>A0A4Y2L5H4</accession>
<sequence>MRQKLRGPEVRDHRNNEEGIPFADFLLETRQNVWNDPSAPPMFVHNGRAWIDVTVASDDLDYAAHSWQVLTGTLSDHNYISFDLGKANVAERVPKFRLH</sequence>
<dbReference type="SUPFAM" id="SSF56219">
    <property type="entry name" value="DNase I-like"/>
    <property type="match status" value="1"/>
</dbReference>
<organism evidence="2 3">
    <name type="scientific">Araneus ventricosus</name>
    <name type="common">Orbweaver spider</name>
    <name type="synonym">Epeira ventricosa</name>
    <dbReference type="NCBI Taxonomy" id="182803"/>
    <lineage>
        <taxon>Eukaryota</taxon>
        <taxon>Metazoa</taxon>
        <taxon>Ecdysozoa</taxon>
        <taxon>Arthropoda</taxon>
        <taxon>Chelicerata</taxon>
        <taxon>Arachnida</taxon>
        <taxon>Araneae</taxon>
        <taxon>Araneomorphae</taxon>
        <taxon>Entelegynae</taxon>
        <taxon>Araneoidea</taxon>
        <taxon>Araneidae</taxon>
        <taxon>Araneus</taxon>
    </lineage>
</organism>
<dbReference type="OrthoDB" id="6437148at2759"/>
<dbReference type="EMBL" id="BGPR01005317">
    <property type="protein sequence ID" value="GBN09073.1"/>
    <property type="molecule type" value="Genomic_DNA"/>
</dbReference>
<dbReference type="Pfam" id="PF14529">
    <property type="entry name" value="Exo_endo_phos_2"/>
    <property type="match status" value="1"/>
</dbReference>
<dbReference type="InterPro" id="IPR005135">
    <property type="entry name" value="Endo/exonuclease/phosphatase"/>
</dbReference>
<dbReference type="GO" id="GO:0003824">
    <property type="term" value="F:catalytic activity"/>
    <property type="evidence" value="ECO:0007669"/>
    <property type="project" value="InterPro"/>
</dbReference>
<gene>
    <name evidence="2" type="ORF">AVEN_126265_1</name>
</gene>
<evidence type="ECO:0000259" key="1">
    <source>
        <dbReference type="Pfam" id="PF14529"/>
    </source>
</evidence>
<dbReference type="Proteomes" id="UP000499080">
    <property type="component" value="Unassembled WGS sequence"/>
</dbReference>
<name>A0A4Y2L5H4_ARAVE</name>
<reference evidence="2 3" key="1">
    <citation type="journal article" date="2019" name="Sci. Rep.">
        <title>Orb-weaving spider Araneus ventricosus genome elucidates the spidroin gene catalogue.</title>
        <authorList>
            <person name="Kono N."/>
            <person name="Nakamura H."/>
            <person name="Ohtoshi R."/>
            <person name="Moran D.A.P."/>
            <person name="Shinohara A."/>
            <person name="Yoshida Y."/>
            <person name="Fujiwara M."/>
            <person name="Mori M."/>
            <person name="Tomita M."/>
            <person name="Arakawa K."/>
        </authorList>
    </citation>
    <scope>NUCLEOTIDE SEQUENCE [LARGE SCALE GENOMIC DNA]</scope>
</reference>